<dbReference type="InterPro" id="IPR019225">
    <property type="entry name" value="DUF2155"/>
</dbReference>
<feature type="chain" id="PRO_5022994533" evidence="2">
    <location>
        <begin position="27"/>
        <end position="168"/>
    </location>
</feature>
<protein>
    <submittedName>
        <fullName evidence="3">DUF2155 domain-containing protein</fullName>
    </submittedName>
</protein>
<sequence>MWMCCKKLRHLTLVTVLLMSPFFCLAQENEDSEQEEQSQYQHEGDSEEDCAKSSDEDADNEAVDSSCLPCASATLLILNKVTAKRETIHLRVGESVRINNLMIKLVQCWQVLDPTRADNIATLEIYEASCRDENYDKLVFQGWVSQMYPGLSNLQHPNYVIALRECCP</sequence>
<dbReference type="KEGG" id="snay:FZC37_00715"/>
<keyword evidence="2" id="KW-0732">Signal</keyword>
<dbReference type="OrthoDB" id="9810376at2"/>
<evidence type="ECO:0000313" key="4">
    <source>
        <dbReference type="Proteomes" id="UP000323844"/>
    </source>
</evidence>
<evidence type="ECO:0000256" key="1">
    <source>
        <dbReference type="SAM" id="MobiDB-lite"/>
    </source>
</evidence>
<accession>A0A5C0UJ29</accession>
<dbReference type="Pfam" id="PF09923">
    <property type="entry name" value="DUF2155"/>
    <property type="match status" value="1"/>
</dbReference>
<dbReference type="EMBL" id="CP043312">
    <property type="protein sequence ID" value="QEK39462.1"/>
    <property type="molecule type" value="Genomic_DNA"/>
</dbReference>
<gene>
    <name evidence="3" type="ORF">FZC37_00715</name>
</gene>
<dbReference type="AlphaFoldDB" id="A0A5C0UJ29"/>
<keyword evidence="4" id="KW-1185">Reference proteome</keyword>
<feature type="region of interest" description="Disordered" evidence="1">
    <location>
        <begin position="34"/>
        <end position="58"/>
    </location>
</feature>
<organism evidence="3 4">
    <name type="scientific">Candidatus Sneabacter namystus</name>
    <dbReference type="NCBI Taxonomy" id="2601646"/>
    <lineage>
        <taxon>Bacteria</taxon>
        <taxon>Pseudomonadati</taxon>
        <taxon>Pseudomonadota</taxon>
        <taxon>Alphaproteobacteria</taxon>
        <taxon>Rickettsiales</taxon>
        <taxon>Rickettsiaceae</taxon>
        <taxon>Rickettsieae</taxon>
        <taxon>Candidatus Sneabacter</taxon>
    </lineage>
</organism>
<dbReference type="RefSeq" id="WP_148951823.1">
    <property type="nucleotide sequence ID" value="NZ_CP043312.1"/>
</dbReference>
<dbReference type="Proteomes" id="UP000323844">
    <property type="component" value="Chromosome"/>
</dbReference>
<name>A0A5C0UJ29_9RICK</name>
<evidence type="ECO:0000313" key="3">
    <source>
        <dbReference type="EMBL" id="QEK39462.1"/>
    </source>
</evidence>
<proteinExistence type="predicted"/>
<feature type="signal peptide" evidence="2">
    <location>
        <begin position="1"/>
        <end position="26"/>
    </location>
</feature>
<evidence type="ECO:0000256" key="2">
    <source>
        <dbReference type="SAM" id="SignalP"/>
    </source>
</evidence>
<reference evidence="3 4" key="1">
    <citation type="submission" date="2019-08" db="EMBL/GenBank/DDBJ databases">
        <title>Highly reduced genomes of protist endosymbionts show evolutionary convergence.</title>
        <authorList>
            <person name="George E."/>
            <person name="Husnik F."/>
            <person name="Tashyreva D."/>
            <person name="Prokopchuk G."/>
            <person name="Horak A."/>
            <person name="Kwong W.K."/>
            <person name="Lukes J."/>
            <person name="Keeling P.J."/>
        </authorList>
    </citation>
    <scope>NUCLEOTIDE SEQUENCE [LARGE SCALE GENOMIC DNA]</scope>
    <source>
        <strain evidence="3">1621</strain>
    </source>
</reference>